<dbReference type="Gene3D" id="3.50.50.60">
    <property type="entry name" value="FAD/NAD(P)-binding domain"/>
    <property type="match status" value="1"/>
</dbReference>
<evidence type="ECO:0000256" key="1">
    <source>
        <dbReference type="ARBA" id="ARBA00001974"/>
    </source>
</evidence>
<dbReference type="EMBL" id="JAPQES010000007">
    <property type="protein sequence ID" value="MCY6372551.1"/>
    <property type="molecule type" value="Genomic_DNA"/>
</dbReference>
<dbReference type="PANTHER" id="PTHR42887:SF2">
    <property type="entry name" value="OS12G0638800 PROTEIN"/>
    <property type="match status" value="1"/>
</dbReference>
<dbReference type="Gene3D" id="2.40.30.10">
    <property type="entry name" value="Translation factors"/>
    <property type="match status" value="1"/>
</dbReference>
<dbReference type="InterPro" id="IPR004792">
    <property type="entry name" value="BaiN-like"/>
</dbReference>
<evidence type="ECO:0000256" key="2">
    <source>
        <dbReference type="ARBA" id="ARBA00022630"/>
    </source>
</evidence>
<dbReference type="InterPro" id="IPR057661">
    <property type="entry name" value="RsdA/BaiN/AoA(So)_Rossmann"/>
</dbReference>
<reference evidence="6" key="1">
    <citation type="submission" date="2022-12" db="EMBL/GenBank/DDBJ databases">
        <authorList>
            <person name="Wang J."/>
        </authorList>
    </citation>
    <scope>NUCLEOTIDE SEQUENCE</scope>
    <source>
        <strain evidence="6">HY-42-06</strain>
    </source>
</reference>
<proteinExistence type="predicted"/>
<comment type="cofactor">
    <cofactor evidence="1">
        <name>FAD</name>
        <dbReference type="ChEBI" id="CHEBI:57692"/>
    </cofactor>
</comment>
<sequence length="408" mass="45541">MKKVVVIGGGPAGMMAAIFAAKKYEVTLIEKNNKLGKKLFITGKGRCNITNNKDISDFFEYIPVNPSFLYSSLYSFTNENVMSFFKKLGVELKVERGDRVFPKSDKSSDIIKAFENELNKKNINIMLNSHVKKIISKDKNIIKVVLQDNTEITGDYFIVTTGGKSYPQTGSTGEGLLFSKELGHHIVTPKPALVPIEVKENWIKDLQGLSLKNVSFLIKDERGKILYEEFGEMLFTHFGISGPIVLSGSRIVNTKSNLKAVINLKPALTHEELDKRIQKDFNKYCNKDFKNSLNDLLPQKLIGKIVELSGIDENKKVNSITKEERKKLIYLLQNFELDIKGLRPIAEAIVTTGGINVKEVDPSNMKSKIIDNLYFAGEILDVDAYTGGFNLQIALSTGYLAGISIGEQ</sequence>
<evidence type="ECO:0000313" key="7">
    <source>
        <dbReference type="Proteomes" id="UP001079657"/>
    </source>
</evidence>
<dbReference type="RefSeq" id="WP_268051558.1">
    <property type="nucleotide sequence ID" value="NZ_JAPQES010000007.1"/>
</dbReference>
<organism evidence="6 7">
    <name type="scientific">Clostridium ganghwense</name>
    <dbReference type="NCBI Taxonomy" id="312089"/>
    <lineage>
        <taxon>Bacteria</taxon>
        <taxon>Bacillati</taxon>
        <taxon>Bacillota</taxon>
        <taxon>Clostridia</taxon>
        <taxon>Eubacteriales</taxon>
        <taxon>Clostridiaceae</taxon>
        <taxon>Clostridium</taxon>
    </lineage>
</organism>
<keyword evidence="3" id="KW-0274">FAD</keyword>
<dbReference type="Pfam" id="PF22780">
    <property type="entry name" value="HI0933_like_1st"/>
    <property type="match status" value="1"/>
</dbReference>
<keyword evidence="7" id="KW-1185">Reference proteome</keyword>
<dbReference type="NCBIfam" id="TIGR00275">
    <property type="entry name" value="aminoacetone oxidase family FAD-binding enzyme"/>
    <property type="match status" value="1"/>
</dbReference>
<evidence type="ECO:0000256" key="3">
    <source>
        <dbReference type="ARBA" id="ARBA00022827"/>
    </source>
</evidence>
<comment type="caution">
    <text evidence="6">The sequence shown here is derived from an EMBL/GenBank/DDBJ whole genome shotgun (WGS) entry which is preliminary data.</text>
</comment>
<dbReference type="Gene3D" id="1.10.8.260">
    <property type="entry name" value="HI0933 insert domain-like"/>
    <property type="match status" value="1"/>
</dbReference>
<evidence type="ECO:0000259" key="5">
    <source>
        <dbReference type="Pfam" id="PF22780"/>
    </source>
</evidence>
<feature type="domain" description="RsdA/BaiN/AoA(So)-like insert" evidence="5">
    <location>
        <begin position="190"/>
        <end position="350"/>
    </location>
</feature>
<dbReference type="PANTHER" id="PTHR42887">
    <property type="entry name" value="OS12G0638800 PROTEIN"/>
    <property type="match status" value="1"/>
</dbReference>
<feature type="domain" description="RsdA/BaiN/AoA(So)-like Rossmann fold-like" evidence="4">
    <location>
        <begin position="3"/>
        <end position="402"/>
    </location>
</feature>
<name>A0ABT4CWH5_9CLOT</name>
<dbReference type="InterPro" id="IPR055178">
    <property type="entry name" value="RsdA/BaiN/AoA(So)-like_dom"/>
</dbReference>
<dbReference type="SUPFAM" id="SSF160996">
    <property type="entry name" value="HI0933 insert domain-like"/>
    <property type="match status" value="1"/>
</dbReference>
<dbReference type="InterPro" id="IPR036188">
    <property type="entry name" value="FAD/NAD-bd_sf"/>
</dbReference>
<dbReference type="Proteomes" id="UP001079657">
    <property type="component" value="Unassembled WGS sequence"/>
</dbReference>
<evidence type="ECO:0000259" key="4">
    <source>
        <dbReference type="Pfam" id="PF03486"/>
    </source>
</evidence>
<gene>
    <name evidence="6" type="ORF">OXH55_18125</name>
</gene>
<dbReference type="SUPFAM" id="SSF51905">
    <property type="entry name" value="FAD/NAD(P)-binding domain"/>
    <property type="match status" value="1"/>
</dbReference>
<protein>
    <submittedName>
        <fullName evidence="6">NAD(P)/FAD-dependent oxidoreductase</fullName>
    </submittedName>
</protein>
<keyword evidence="2" id="KW-0285">Flavoprotein</keyword>
<accession>A0ABT4CWH5</accession>
<evidence type="ECO:0000313" key="6">
    <source>
        <dbReference type="EMBL" id="MCY6372551.1"/>
    </source>
</evidence>
<dbReference type="Pfam" id="PF03486">
    <property type="entry name" value="HI0933_like"/>
    <property type="match status" value="1"/>
</dbReference>
<dbReference type="InterPro" id="IPR023166">
    <property type="entry name" value="BaiN-like_dom_sf"/>
</dbReference>